<reference evidence="2" key="1">
    <citation type="submission" date="2019-03" db="EMBL/GenBank/DDBJ databases">
        <title>Snf2 controls pulcherriminic acid biosynthesis and connects pigmentation and antifungal activity of the yeast Metschnikowia pulcherrima.</title>
        <authorList>
            <person name="Gore-Lloyd D."/>
            <person name="Sumann I."/>
            <person name="Brachmann A.O."/>
            <person name="Schneeberger K."/>
            <person name="Ortiz-Merino R.A."/>
            <person name="Moreno-Beltran M."/>
            <person name="Schlaefli M."/>
            <person name="Kirner P."/>
            <person name="Santos Kron A."/>
            <person name="Wolfe K.H."/>
            <person name="Piel J."/>
            <person name="Ahrens C.H."/>
            <person name="Henk D."/>
            <person name="Freimoser F.M."/>
        </authorList>
    </citation>
    <scope>NUCLEOTIDE SEQUENCE [LARGE SCALE GENOMIC DNA]</scope>
    <source>
        <strain evidence="2">APC 1.2</strain>
    </source>
</reference>
<accession>A0A4P6XMB9</accession>
<keyword evidence="2" id="KW-1185">Reference proteome</keyword>
<dbReference type="EMBL" id="CP034458">
    <property type="protein sequence ID" value="QBM88410.1"/>
    <property type="molecule type" value="Genomic_DNA"/>
</dbReference>
<sequence>MASENIQNLLSWAANSGAQILEDVLFVTIAKGNVGARSDSPSSSIKVPIKAIIKLSDAILGLEFDVEKHLGTLKNINAPLKLYLAQVRAFLDGFYHAYVKSLPSAAEINSPYVWLPEDKQNLQGTNLGSSLRENVLLLIEEWWLIISVLPESVPKPPAHFVNMKFYYEHKFYDDAQLHEYLTNDEIDNWTSFPAYLWASMIVKSRSFPSALLKGLPKVSEIDLRQPDVAMLVPVIDLLNHSPQANVTWTASDEYFEFQSHNNGGGELFNNYGRKGNEELLLAYGFCLENNSADTVALKIKVPEQMLPELEKHGVTLPRLSDYTSSVVGGETQADSASYDQFKDGLLFFIAKDRVPEDLIRVFQWLVRSAWENKLTVRMQLSGLNHLRQAVESKAALIDVNNVNSEKNAEMIKIYLRSQKAILHAAVSDIKHMENALLTEHKASILTLKTIYKKDVKFAQSLLVTLGVTSYADILAQELMDQVWLLYLIRCYNKNSYSDEALEEQYLPNWIHDAFVRMDKETDMAAAEVVQFQALYENLIIPMNKAVPEIYNRGKWTVRELIVSTKLLDTISFVRGKKQECLLVNDFE</sequence>
<name>A0A4P6XMB9_9ASCO</name>
<dbReference type="Proteomes" id="UP000292447">
    <property type="component" value="Chromosome III"/>
</dbReference>
<evidence type="ECO:0000313" key="2">
    <source>
        <dbReference type="Proteomes" id="UP000292447"/>
    </source>
</evidence>
<dbReference type="PANTHER" id="PTHR13271">
    <property type="entry name" value="UNCHARACTERIZED PUTATIVE METHYLTRANSFERASE"/>
    <property type="match status" value="1"/>
</dbReference>
<organism evidence="1 2">
    <name type="scientific">Metschnikowia aff. pulcherrima</name>
    <dbReference type="NCBI Taxonomy" id="2163413"/>
    <lineage>
        <taxon>Eukaryota</taxon>
        <taxon>Fungi</taxon>
        <taxon>Dikarya</taxon>
        <taxon>Ascomycota</taxon>
        <taxon>Saccharomycotina</taxon>
        <taxon>Pichiomycetes</taxon>
        <taxon>Metschnikowiaceae</taxon>
        <taxon>Metschnikowia</taxon>
    </lineage>
</organism>
<dbReference type="SUPFAM" id="SSF82199">
    <property type="entry name" value="SET domain"/>
    <property type="match status" value="1"/>
</dbReference>
<dbReference type="GO" id="GO:0005634">
    <property type="term" value="C:nucleus"/>
    <property type="evidence" value="ECO:0007669"/>
    <property type="project" value="TreeGrafter"/>
</dbReference>
<evidence type="ECO:0000313" key="1">
    <source>
        <dbReference type="EMBL" id="QBM88410.1"/>
    </source>
</evidence>
<gene>
    <name evidence="1" type="ORF">METSCH_C03780</name>
</gene>
<dbReference type="STRING" id="2163413.A0A4P6XMB9"/>
<evidence type="ECO:0008006" key="3">
    <source>
        <dbReference type="Google" id="ProtNLM"/>
    </source>
</evidence>
<protein>
    <recommendedName>
        <fullName evidence="3">SET domain-containing protein</fullName>
    </recommendedName>
</protein>
<dbReference type="InterPro" id="IPR046341">
    <property type="entry name" value="SET_dom_sf"/>
</dbReference>
<dbReference type="PANTHER" id="PTHR13271:SF147">
    <property type="entry name" value="PROTEIN-LYSINE N-METHYLTRANSFERASE EFM1-RELATED"/>
    <property type="match status" value="1"/>
</dbReference>
<dbReference type="GO" id="GO:0016279">
    <property type="term" value="F:protein-lysine N-methyltransferase activity"/>
    <property type="evidence" value="ECO:0007669"/>
    <property type="project" value="TreeGrafter"/>
</dbReference>
<dbReference type="AlphaFoldDB" id="A0A4P6XMB9"/>
<dbReference type="InterPro" id="IPR050600">
    <property type="entry name" value="SETD3_SETD6_MTase"/>
</dbReference>
<dbReference type="Gene3D" id="3.90.1410.10">
    <property type="entry name" value="set domain protein methyltransferase, domain 1"/>
    <property type="match status" value="1"/>
</dbReference>
<proteinExistence type="predicted"/>